<dbReference type="EMBL" id="FNUS01000003">
    <property type="protein sequence ID" value="SEG19045.1"/>
    <property type="molecule type" value="Genomic_DNA"/>
</dbReference>
<protein>
    <recommendedName>
        <fullName evidence="2">UPF0102 protein SAMN05421847_1680</fullName>
    </recommendedName>
</protein>
<organism evidence="3 4">
    <name type="scientific">Halpernia humi</name>
    <dbReference type="NCBI Taxonomy" id="493375"/>
    <lineage>
        <taxon>Bacteria</taxon>
        <taxon>Pseudomonadati</taxon>
        <taxon>Bacteroidota</taxon>
        <taxon>Flavobacteriia</taxon>
        <taxon>Flavobacteriales</taxon>
        <taxon>Weeksellaceae</taxon>
        <taxon>Chryseobacterium group</taxon>
        <taxon>Halpernia</taxon>
    </lineage>
</organism>
<sequence>MADHNEFGKLAEEMAVKYLEDLKYKILARNYRFMKAEIDIIAEFENELVVVEVKARNSDAFIEPQEAINKKKMRLLISAANDFSENYKHDLNTRFDVITILPDEQNKLEITHIINAFLSIDGN</sequence>
<dbReference type="Pfam" id="PF02021">
    <property type="entry name" value="UPF0102"/>
    <property type="match status" value="1"/>
</dbReference>
<keyword evidence="4" id="KW-1185">Reference proteome</keyword>
<dbReference type="SUPFAM" id="SSF52980">
    <property type="entry name" value="Restriction endonuclease-like"/>
    <property type="match status" value="1"/>
</dbReference>
<dbReference type="RefSeq" id="WP_103913638.1">
    <property type="nucleotide sequence ID" value="NZ_FNUS01000003.1"/>
</dbReference>
<proteinExistence type="inferred from homology"/>
<keyword evidence="3" id="KW-0378">Hydrolase</keyword>
<name>A0A1H5Y5F9_9FLAO</name>
<dbReference type="AlphaFoldDB" id="A0A1H5Y5F9"/>
<keyword evidence="3" id="KW-0255">Endonuclease</keyword>
<dbReference type="HAMAP" id="MF_00048">
    <property type="entry name" value="UPF0102"/>
    <property type="match status" value="1"/>
</dbReference>
<evidence type="ECO:0000313" key="4">
    <source>
        <dbReference type="Proteomes" id="UP000236738"/>
    </source>
</evidence>
<evidence type="ECO:0000313" key="3">
    <source>
        <dbReference type="EMBL" id="SEG19045.1"/>
    </source>
</evidence>
<dbReference type="Gene3D" id="3.40.1350.10">
    <property type="match status" value="1"/>
</dbReference>
<evidence type="ECO:0000256" key="2">
    <source>
        <dbReference type="HAMAP-Rule" id="MF_00048"/>
    </source>
</evidence>
<dbReference type="InterPro" id="IPR011856">
    <property type="entry name" value="tRNA_endonuc-like_dom_sf"/>
</dbReference>
<accession>A0A1H5Y5F9</accession>
<evidence type="ECO:0000256" key="1">
    <source>
        <dbReference type="ARBA" id="ARBA00006738"/>
    </source>
</evidence>
<dbReference type="Proteomes" id="UP000236738">
    <property type="component" value="Unassembled WGS sequence"/>
</dbReference>
<dbReference type="InterPro" id="IPR003509">
    <property type="entry name" value="UPF0102_YraN-like"/>
</dbReference>
<dbReference type="GO" id="GO:0004519">
    <property type="term" value="F:endonuclease activity"/>
    <property type="evidence" value="ECO:0007669"/>
    <property type="project" value="UniProtKB-KW"/>
</dbReference>
<dbReference type="OrthoDB" id="9802516at2"/>
<dbReference type="InterPro" id="IPR011335">
    <property type="entry name" value="Restrct_endonuc-II-like"/>
</dbReference>
<keyword evidence="3" id="KW-0540">Nuclease</keyword>
<reference evidence="4" key="1">
    <citation type="submission" date="2016-10" db="EMBL/GenBank/DDBJ databases">
        <authorList>
            <person name="Varghese N."/>
            <person name="Submissions S."/>
        </authorList>
    </citation>
    <scope>NUCLEOTIDE SEQUENCE [LARGE SCALE GENOMIC DNA]</scope>
    <source>
        <strain evidence="4">DSM 21580</strain>
    </source>
</reference>
<dbReference type="GO" id="GO:0003676">
    <property type="term" value="F:nucleic acid binding"/>
    <property type="evidence" value="ECO:0007669"/>
    <property type="project" value="InterPro"/>
</dbReference>
<dbReference type="CDD" id="cd20736">
    <property type="entry name" value="PoNe_Nuclease"/>
    <property type="match status" value="1"/>
</dbReference>
<gene>
    <name evidence="3" type="ORF">SAMN05421847_1680</name>
</gene>
<dbReference type="PANTHER" id="PTHR34039">
    <property type="entry name" value="UPF0102 PROTEIN YRAN"/>
    <property type="match status" value="1"/>
</dbReference>
<dbReference type="PANTHER" id="PTHR34039:SF1">
    <property type="entry name" value="UPF0102 PROTEIN YRAN"/>
    <property type="match status" value="1"/>
</dbReference>
<comment type="similarity">
    <text evidence="1 2">Belongs to the UPF0102 family.</text>
</comment>